<keyword evidence="2" id="KW-0472">Membrane</keyword>
<accession>A0A6J7DUK8</accession>
<evidence type="ECO:0000256" key="1">
    <source>
        <dbReference type="SAM" id="MobiDB-lite"/>
    </source>
</evidence>
<keyword evidence="2" id="KW-1133">Transmembrane helix</keyword>
<protein>
    <submittedName>
        <fullName evidence="3">Unannotated protein</fullName>
    </submittedName>
</protein>
<sequence length="453" mass="45917">MRSRLASKTTVAVSAFVLIGISGLIASSAQASMSQAEPSVPVVQSPVTSTVPGATTPNPSTPSAQSIGRRAVLNVTIGSLQDNNFKVSGSGWPAGQPVTLQVCGNSFRNGTVDCSKDQAQTVPSSTGDFIQAITLTRPPSPCPCVVHVATFADPIAIDLPFDFVGIPTATPSTTTTTRSIDVNASISGSGPFSAYLGGAAKRELLLSVTNTGSQPLVNPSLNLFVGRGEDPADPLVSPEGGQPNLGTIAPGATVEYRQPVTIGAPAFGQYRVKGEFSGLDSITVDQVQNAQGDLSFSVATSSYPWVLIIVAWLLLQIPLLGLYKRRPVAQLPTDEDSLIEQLPVADGNAGFAAGMFDQPIAVGATAAAVAAPAAQMARSATAPPPPPPGYRAVLPAGQVFAAPVVATVAPVAASASGLPPMPAPAVGVSAAPVATPAPTGVEALRALLQPPQQ</sequence>
<name>A0A6J7DUK8_9ZZZZ</name>
<feature type="region of interest" description="Disordered" evidence="1">
    <location>
        <begin position="44"/>
        <end position="65"/>
    </location>
</feature>
<proteinExistence type="predicted"/>
<gene>
    <name evidence="3" type="ORF">UFOPK3401_00991</name>
</gene>
<organism evidence="3">
    <name type="scientific">freshwater metagenome</name>
    <dbReference type="NCBI Taxonomy" id="449393"/>
    <lineage>
        <taxon>unclassified sequences</taxon>
        <taxon>metagenomes</taxon>
        <taxon>ecological metagenomes</taxon>
    </lineage>
</organism>
<dbReference type="EMBL" id="CAFBLM010000043">
    <property type="protein sequence ID" value="CAB4874356.1"/>
    <property type="molecule type" value="Genomic_DNA"/>
</dbReference>
<feature type="transmembrane region" description="Helical" evidence="2">
    <location>
        <begin position="303"/>
        <end position="323"/>
    </location>
</feature>
<keyword evidence="2" id="KW-0812">Transmembrane</keyword>
<evidence type="ECO:0000256" key="2">
    <source>
        <dbReference type="SAM" id="Phobius"/>
    </source>
</evidence>
<dbReference type="AlphaFoldDB" id="A0A6J7DUK8"/>
<evidence type="ECO:0000313" key="3">
    <source>
        <dbReference type="EMBL" id="CAB4874356.1"/>
    </source>
</evidence>
<feature type="compositionally biased region" description="Polar residues" evidence="1">
    <location>
        <begin position="53"/>
        <end position="65"/>
    </location>
</feature>
<reference evidence="3" key="1">
    <citation type="submission" date="2020-05" db="EMBL/GenBank/DDBJ databases">
        <authorList>
            <person name="Chiriac C."/>
            <person name="Salcher M."/>
            <person name="Ghai R."/>
            <person name="Kavagutti S V."/>
        </authorList>
    </citation>
    <scope>NUCLEOTIDE SEQUENCE</scope>
</reference>